<feature type="compositionally biased region" description="Basic and acidic residues" evidence="1">
    <location>
        <begin position="1"/>
        <end position="18"/>
    </location>
</feature>
<organism evidence="2 3">
    <name type="scientific">Nocardia pseudobrasiliensis</name>
    <dbReference type="NCBI Taxonomy" id="45979"/>
    <lineage>
        <taxon>Bacteria</taxon>
        <taxon>Bacillati</taxon>
        <taxon>Actinomycetota</taxon>
        <taxon>Actinomycetes</taxon>
        <taxon>Mycobacteriales</taxon>
        <taxon>Nocardiaceae</taxon>
        <taxon>Nocardia</taxon>
    </lineage>
</organism>
<dbReference type="RefSeq" id="WP_147287920.1">
    <property type="nucleotide sequence ID" value="NZ_QQBC01000004.1"/>
</dbReference>
<dbReference type="AlphaFoldDB" id="A0A370I6I3"/>
<protein>
    <submittedName>
        <fullName evidence="2">Uncharacterized protein</fullName>
    </submittedName>
</protein>
<reference evidence="2 3" key="1">
    <citation type="submission" date="2018-07" db="EMBL/GenBank/DDBJ databases">
        <title>Genomic Encyclopedia of Type Strains, Phase IV (KMG-IV): sequencing the most valuable type-strain genomes for metagenomic binning, comparative biology and taxonomic classification.</title>
        <authorList>
            <person name="Goeker M."/>
        </authorList>
    </citation>
    <scope>NUCLEOTIDE SEQUENCE [LARGE SCALE GENOMIC DNA]</scope>
    <source>
        <strain evidence="2 3">DSM 44290</strain>
    </source>
</reference>
<evidence type="ECO:0000313" key="3">
    <source>
        <dbReference type="Proteomes" id="UP000254869"/>
    </source>
</evidence>
<accession>A0A370I6I3</accession>
<comment type="caution">
    <text evidence="2">The sequence shown here is derived from an EMBL/GenBank/DDBJ whole genome shotgun (WGS) entry which is preliminary data.</text>
</comment>
<name>A0A370I6I3_9NOCA</name>
<dbReference type="Proteomes" id="UP000254869">
    <property type="component" value="Unassembled WGS sequence"/>
</dbReference>
<evidence type="ECO:0000313" key="2">
    <source>
        <dbReference type="EMBL" id="RDI66328.1"/>
    </source>
</evidence>
<keyword evidence="3" id="KW-1185">Reference proteome</keyword>
<sequence>MKKLKDEEFSQSDDERLRQSGLCTSKQEENAEGNGCAGKRKASAQKRLDAVDKAIAETMNEEDEKRLTRVTPLEMRSDVGVAPETRDIPPARGAALDAKAAAVLAYELDGKESLKDRQDADRAEAIALEMWDMMGWNVS</sequence>
<proteinExistence type="predicted"/>
<evidence type="ECO:0000256" key="1">
    <source>
        <dbReference type="SAM" id="MobiDB-lite"/>
    </source>
</evidence>
<gene>
    <name evidence="2" type="ORF">DFR76_10474</name>
</gene>
<dbReference type="EMBL" id="QQBC01000004">
    <property type="protein sequence ID" value="RDI66328.1"/>
    <property type="molecule type" value="Genomic_DNA"/>
</dbReference>
<dbReference type="STRING" id="1210086.GCA_001613105_03977"/>
<feature type="region of interest" description="Disordered" evidence="1">
    <location>
        <begin position="1"/>
        <end position="45"/>
    </location>
</feature>